<dbReference type="PANTHER" id="PTHR24276:SF91">
    <property type="entry name" value="AT26814P-RELATED"/>
    <property type="match status" value="1"/>
</dbReference>
<keyword evidence="2" id="KW-1015">Disulfide bond</keyword>
<dbReference type="SMART" id="SM00020">
    <property type="entry name" value="Tryp_SPc"/>
    <property type="match status" value="1"/>
</dbReference>
<dbReference type="InterPro" id="IPR009003">
    <property type="entry name" value="Peptidase_S1_PA"/>
</dbReference>
<dbReference type="PANTHER" id="PTHR24276">
    <property type="entry name" value="POLYSERASE-RELATED"/>
    <property type="match status" value="1"/>
</dbReference>
<dbReference type="KEGG" id="vas:GT360_15725"/>
<organism evidence="6 7">
    <name type="scientific">Vibrio astriarenae</name>
    <dbReference type="NCBI Taxonomy" id="1481923"/>
    <lineage>
        <taxon>Bacteria</taxon>
        <taxon>Pseudomonadati</taxon>
        <taxon>Pseudomonadota</taxon>
        <taxon>Gammaproteobacteria</taxon>
        <taxon>Vibrionales</taxon>
        <taxon>Vibrionaceae</taxon>
        <taxon>Vibrio</taxon>
    </lineage>
</organism>
<dbReference type="PRINTS" id="PR00722">
    <property type="entry name" value="CHYMOTRYPSIN"/>
</dbReference>
<comment type="similarity">
    <text evidence="1">Belongs to the peptidase S1 family.</text>
</comment>
<feature type="transmembrane region" description="Helical" evidence="3">
    <location>
        <begin position="422"/>
        <end position="442"/>
    </location>
</feature>
<dbReference type="GO" id="GO:0004252">
    <property type="term" value="F:serine-type endopeptidase activity"/>
    <property type="evidence" value="ECO:0007669"/>
    <property type="project" value="InterPro"/>
</dbReference>
<keyword evidence="3" id="KW-1133">Transmembrane helix</keyword>
<evidence type="ECO:0000313" key="6">
    <source>
        <dbReference type="EMBL" id="QIA65011.1"/>
    </source>
</evidence>
<dbReference type="InterPro" id="IPR001254">
    <property type="entry name" value="Trypsin_dom"/>
</dbReference>
<name>A0A7Z2YF43_9VIBR</name>
<evidence type="ECO:0000256" key="3">
    <source>
        <dbReference type="SAM" id="Phobius"/>
    </source>
</evidence>
<keyword evidence="4" id="KW-0732">Signal</keyword>
<dbReference type="Proteomes" id="UP000464262">
    <property type="component" value="Chromosome 2"/>
</dbReference>
<protein>
    <submittedName>
        <fullName evidence="6">Trypsin-like serine protease</fullName>
    </submittedName>
</protein>
<dbReference type="PROSITE" id="PS50240">
    <property type="entry name" value="TRYPSIN_DOM"/>
    <property type="match status" value="1"/>
</dbReference>
<evidence type="ECO:0000256" key="1">
    <source>
        <dbReference type="ARBA" id="ARBA00007664"/>
    </source>
</evidence>
<accession>A0A7Z2YF43</accession>
<evidence type="ECO:0000313" key="7">
    <source>
        <dbReference type="Proteomes" id="UP000464262"/>
    </source>
</evidence>
<proteinExistence type="inferred from homology"/>
<keyword evidence="6" id="KW-0378">Hydrolase</keyword>
<evidence type="ECO:0000256" key="4">
    <source>
        <dbReference type="SAM" id="SignalP"/>
    </source>
</evidence>
<evidence type="ECO:0000256" key="2">
    <source>
        <dbReference type="ARBA" id="ARBA00023157"/>
    </source>
</evidence>
<dbReference type="RefSeq" id="WP_164649910.1">
    <property type="nucleotide sequence ID" value="NZ_CP047476.1"/>
</dbReference>
<dbReference type="SUPFAM" id="SSF50494">
    <property type="entry name" value="Trypsin-like serine proteases"/>
    <property type="match status" value="1"/>
</dbReference>
<keyword evidence="7" id="KW-1185">Reference proteome</keyword>
<sequence>MDCRNKLALAVALALPNTAWAVEYGVDATSDEYNDFNVHIVFGNSHCGATLLGGDYLITARHCIITDGSDRNDSTGMTGTIEIRQGLSYTGDKTTLTDFTTVLDGTNADIESAASQRMLYYADVILGDYPNAAQTALRYDGDLVVLKLQNTVQHYTGVAITPMRDITTGKSVFPADQAINFYGWGRDENGSNPATLQKAQLKSFYGWGDVNEQLWQRVDEVDSFAYVSCTDEHRAEQGLDCEYKPEDRAYFYGLGKQHVASGDSGTGLVYDNQLFGVARSVFGGSGESTFTHFSTIMPELTQAINKVVYPPVAGAELEEGFDQTLLVKIPIQNLTSSDVLFTPTLSDDNSGMVDMDAFDCNSVIPSQEGCIIKLYFNYAQQVIDTEYNVTIDLTDTIDIPVKFAVASDDSDGDNGGNGGNDVGSGGSVGGVFWFAMLFVGLIRKHRWFK</sequence>
<dbReference type="AlphaFoldDB" id="A0A7Z2YF43"/>
<dbReference type="GO" id="GO:0006508">
    <property type="term" value="P:proteolysis"/>
    <property type="evidence" value="ECO:0007669"/>
    <property type="project" value="UniProtKB-KW"/>
</dbReference>
<feature type="chain" id="PRO_5030630871" evidence="4">
    <location>
        <begin position="22"/>
        <end position="449"/>
    </location>
</feature>
<dbReference type="InterPro" id="IPR001314">
    <property type="entry name" value="Peptidase_S1A"/>
</dbReference>
<keyword evidence="3" id="KW-0812">Transmembrane</keyword>
<dbReference type="InterPro" id="IPR043504">
    <property type="entry name" value="Peptidase_S1_PA_chymotrypsin"/>
</dbReference>
<dbReference type="EMBL" id="CP047476">
    <property type="protein sequence ID" value="QIA65011.1"/>
    <property type="molecule type" value="Genomic_DNA"/>
</dbReference>
<keyword evidence="3" id="KW-0472">Membrane</keyword>
<dbReference type="Pfam" id="PF00089">
    <property type="entry name" value="Trypsin"/>
    <property type="match status" value="1"/>
</dbReference>
<gene>
    <name evidence="6" type="ORF">GT360_15725</name>
</gene>
<keyword evidence="6" id="KW-0645">Protease</keyword>
<feature type="signal peptide" evidence="4">
    <location>
        <begin position="1"/>
        <end position="21"/>
    </location>
</feature>
<reference evidence="6 7" key="1">
    <citation type="submission" date="2020-01" db="EMBL/GenBank/DDBJ databases">
        <title>Whole genome and functional gene identification of agarase of Vibrio HN897.</title>
        <authorList>
            <person name="Liu Y."/>
            <person name="Zhao Z."/>
        </authorList>
    </citation>
    <scope>NUCLEOTIDE SEQUENCE [LARGE SCALE GENOMIC DNA]</scope>
    <source>
        <strain evidence="6 7">HN897</strain>
    </source>
</reference>
<dbReference type="Gene3D" id="2.40.10.10">
    <property type="entry name" value="Trypsin-like serine proteases"/>
    <property type="match status" value="1"/>
</dbReference>
<evidence type="ECO:0000259" key="5">
    <source>
        <dbReference type="PROSITE" id="PS50240"/>
    </source>
</evidence>
<feature type="domain" description="Peptidase S1" evidence="5">
    <location>
        <begin position="20"/>
        <end position="309"/>
    </location>
</feature>
<dbReference type="InterPro" id="IPR050430">
    <property type="entry name" value="Peptidase_S1"/>
</dbReference>